<keyword evidence="6" id="KW-0808">Transferase</keyword>
<comment type="similarity">
    <text evidence="6">Belongs to the SEDS family. MrdB/RodA subfamily.</text>
</comment>
<comment type="catalytic activity">
    <reaction evidence="6">
        <text>[GlcNAc-(1-&gt;4)-Mur2Ac(oyl-L-Ala-gamma-D-Glu-L-Lys-D-Ala-D-Ala)](n)-di-trans,octa-cis-undecaprenyl diphosphate + beta-D-GlcNAc-(1-&gt;4)-Mur2Ac(oyl-L-Ala-gamma-D-Glu-L-Lys-D-Ala-D-Ala)-di-trans,octa-cis-undecaprenyl diphosphate = [GlcNAc-(1-&gt;4)-Mur2Ac(oyl-L-Ala-gamma-D-Glu-L-Lys-D-Ala-D-Ala)](n+1)-di-trans,octa-cis-undecaprenyl diphosphate + di-trans,octa-cis-undecaprenyl diphosphate + H(+)</text>
        <dbReference type="Rhea" id="RHEA:23708"/>
        <dbReference type="Rhea" id="RHEA-COMP:9602"/>
        <dbReference type="Rhea" id="RHEA-COMP:9603"/>
        <dbReference type="ChEBI" id="CHEBI:15378"/>
        <dbReference type="ChEBI" id="CHEBI:58405"/>
        <dbReference type="ChEBI" id="CHEBI:60033"/>
        <dbReference type="ChEBI" id="CHEBI:78435"/>
        <dbReference type="EC" id="2.4.99.28"/>
    </reaction>
</comment>
<dbReference type="RefSeq" id="WP_015220409.1">
    <property type="nucleotide sequence ID" value="NZ_WMIA01000004.1"/>
</dbReference>
<dbReference type="InterPro" id="IPR011923">
    <property type="entry name" value="RodA/MrdB"/>
</dbReference>
<evidence type="ECO:0000256" key="2">
    <source>
        <dbReference type="ARBA" id="ARBA00022692"/>
    </source>
</evidence>
<evidence type="ECO:0000256" key="3">
    <source>
        <dbReference type="ARBA" id="ARBA00022960"/>
    </source>
</evidence>
<proteinExistence type="inferred from homology"/>
<evidence type="ECO:0000256" key="1">
    <source>
        <dbReference type="ARBA" id="ARBA00004141"/>
    </source>
</evidence>
<comment type="function">
    <text evidence="6">Peptidoglycan polymerase that is essential for cell wall elongation.</text>
</comment>
<keyword evidence="6" id="KW-0573">Peptidoglycan synthesis</keyword>
<feature type="transmembrane region" description="Helical" evidence="6">
    <location>
        <begin position="155"/>
        <end position="180"/>
    </location>
</feature>
<evidence type="ECO:0000256" key="5">
    <source>
        <dbReference type="ARBA" id="ARBA00023136"/>
    </source>
</evidence>
<keyword evidence="3 6" id="KW-0133">Cell shape</keyword>
<dbReference type="GO" id="GO:0008955">
    <property type="term" value="F:peptidoglycan glycosyltransferase activity"/>
    <property type="evidence" value="ECO:0007669"/>
    <property type="project" value="UniProtKB-UniRule"/>
</dbReference>
<dbReference type="NCBIfam" id="NF037961">
    <property type="entry name" value="RodA_shape"/>
    <property type="match status" value="1"/>
</dbReference>
<evidence type="ECO:0000313" key="8">
    <source>
        <dbReference type="Proteomes" id="UP000437131"/>
    </source>
</evidence>
<name>A0A844GWH0_9CHRO</name>
<sequence>MNHTNRSLDWFLITLVVGISGFGSLIIYTTQLYKQGSDWQQQLIMVVIGSAILLGLSYFPYELLLKFHWFTYGFTNLLLVAVIFFGTTINGAQSWIYIGSFNFQPSEFAKIGLIITLAALLHFRDASRVSRLFPIASTVALPWLLIMAQPDLGTGLVFGAITFTMLYWANANLGWILLILSPLVSAFLFNLFLPAWLIFTVVMIIIAWFTLPRGAIWALITLTVNYMAGILGHILWDLLKPYQKDRLTLFLDPEKDPLGGGYHLIQSRIAIGSGELWGNGLFEGTQTHLNFVPEQHTDFIFSAIGDQLGFVGAIATLIVYWFICLRLVIIANRARDDFGSLIAIGVLGMIAFQTIINIGMTIGLAPITGIPLPLLSYGRSSLLSNFIAFGIVEAIAANIPKKNTSFR</sequence>
<feature type="transmembrane region" description="Helical" evidence="6">
    <location>
        <begin position="42"/>
        <end position="61"/>
    </location>
</feature>
<feature type="transmembrane region" description="Helical" evidence="6">
    <location>
        <begin position="341"/>
        <end position="362"/>
    </location>
</feature>
<dbReference type="NCBIfam" id="TIGR02210">
    <property type="entry name" value="rodA_shape"/>
    <property type="match status" value="1"/>
</dbReference>
<dbReference type="InterPro" id="IPR001182">
    <property type="entry name" value="FtsW/RodA"/>
</dbReference>
<dbReference type="GO" id="GO:0015648">
    <property type="term" value="F:lipid-linked peptidoglycan transporter activity"/>
    <property type="evidence" value="ECO:0007669"/>
    <property type="project" value="TreeGrafter"/>
</dbReference>
<dbReference type="Proteomes" id="UP000437131">
    <property type="component" value="Unassembled WGS sequence"/>
</dbReference>
<keyword evidence="6" id="KW-1003">Cell membrane</keyword>
<keyword evidence="2 6" id="KW-0812">Transmembrane</keyword>
<keyword evidence="6" id="KW-0328">Glycosyltransferase</keyword>
<dbReference type="EMBL" id="WMIA01000004">
    <property type="protein sequence ID" value="MTF38356.1"/>
    <property type="molecule type" value="Genomic_DNA"/>
</dbReference>
<dbReference type="PANTHER" id="PTHR30474:SF1">
    <property type="entry name" value="PEPTIDOGLYCAN GLYCOSYLTRANSFERASE MRDB"/>
    <property type="match status" value="1"/>
</dbReference>
<evidence type="ECO:0000256" key="4">
    <source>
        <dbReference type="ARBA" id="ARBA00022989"/>
    </source>
</evidence>
<feature type="transmembrane region" description="Helical" evidence="6">
    <location>
        <begin position="382"/>
        <end position="399"/>
    </location>
</feature>
<dbReference type="EC" id="2.4.99.28" evidence="6"/>
<dbReference type="GO" id="GO:0008360">
    <property type="term" value="P:regulation of cell shape"/>
    <property type="evidence" value="ECO:0007669"/>
    <property type="project" value="UniProtKB-KW"/>
</dbReference>
<keyword evidence="4 6" id="KW-1133">Transmembrane helix</keyword>
<keyword evidence="5 6" id="KW-0472">Membrane</keyword>
<gene>
    <name evidence="6 7" type="primary">rodA</name>
    <name evidence="7" type="ORF">GGC33_05395</name>
</gene>
<dbReference type="UniPathway" id="UPA00219"/>
<dbReference type="Pfam" id="PF01098">
    <property type="entry name" value="FTSW_RODA_SPOVE"/>
    <property type="match status" value="2"/>
</dbReference>
<evidence type="ECO:0000256" key="6">
    <source>
        <dbReference type="HAMAP-Rule" id="MF_02079"/>
    </source>
</evidence>
<evidence type="ECO:0000313" key="7">
    <source>
        <dbReference type="EMBL" id="MTF38356.1"/>
    </source>
</evidence>
<organism evidence="7 8">
    <name type="scientific">Cyanobacterium aponinum 0216</name>
    <dbReference type="NCBI Taxonomy" id="2676140"/>
    <lineage>
        <taxon>Bacteria</taxon>
        <taxon>Bacillati</taxon>
        <taxon>Cyanobacteriota</taxon>
        <taxon>Cyanophyceae</taxon>
        <taxon>Oscillatoriophycideae</taxon>
        <taxon>Chroococcales</taxon>
        <taxon>Geminocystaceae</taxon>
        <taxon>Cyanobacterium</taxon>
    </lineage>
</organism>
<feature type="transmembrane region" description="Helical" evidence="6">
    <location>
        <begin position="216"/>
        <end position="236"/>
    </location>
</feature>
<comment type="pathway">
    <text evidence="6">Cell wall biogenesis; peptidoglycan biosynthesis.</text>
</comment>
<protein>
    <recommendedName>
        <fullName evidence="6">Peptidoglycan glycosyltransferase RodA</fullName>
        <shortName evidence="6">PGT</shortName>
        <ecNumber evidence="6">2.4.99.28</ecNumber>
    </recommendedName>
    <alternativeName>
        <fullName evidence="6">Cell elongation protein RodA</fullName>
    </alternativeName>
    <alternativeName>
        <fullName evidence="6">Cell wall polymerase</fullName>
    </alternativeName>
    <alternativeName>
        <fullName evidence="6">Peptidoglycan polymerase</fullName>
        <shortName evidence="6">PG polymerase</shortName>
    </alternativeName>
</protein>
<feature type="transmembrane region" description="Helical" evidence="6">
    <location>
        <begin position="129"/>
        <end position="148"/>
    </location>
</feature>
<dbReference type="GO" id="GO:0005886">
    <property type="term" value="C:plasma membrane"/>
    <property type="evidence" value="ECO:0007669"/>
    <property type="project" value="UniProtKB-SubCell"/>
</dbReference>
<feature type="transmembrane region" description="Helical" evidence="6">
    <location>
        <begin position="12"/>
        <end position="30"/>
    </location>
</feature>
<dbReference type="GO" id="GO:0051301">
    <property type="term" value="P:cell division"/>
    <property type="evidence" value="ECO:0007669"/>
    <property type="project" value="InterPro"/>
</dbReference>
<comment type="caution">
    <text evidence="7">The sequence shown here is derived from an EMBL/GenBank/DDBJ whole genome shotgun (WGS) entry which is preliminary data.</text>
</comment>
<dbReference type="PANTHER" id="PTHR30474">
    <property type="entry name" value="CELL CYCLE PROTEIN"/>
    <property type="match status" value="1"/>
</dbReference>
<dbReference type="AlphaFoldDB" id="A0A844GWH0"/>
<dbReference type="GO" id="GO:0071555">
    <property type="term" value="P:cell wall organization"/>
    <property type="evidence" value="ECO:0007669"/>
    <property type="project" value="UniProtKB-KW"/>
</dbReference>
<keyword evidence="6" id="KW-0961">Cell wall biogenesis/degradation</keyword>
<feature type="transmembrane region" description="Helical" evidence="6">
    <location>
        <begin position="308"/>
        <end position="329"/>
    </location>
</feature>
<dbReference type="GO" id="GO:0032153">
    <property type="term" value="C:cell division site"/>
    <property type="evidence" value="ECO:0007669"/>
    <property type="project" value="TreeGrafter"/>
</dbReference>
<comment type="subcellular location">
    <subcellularLocation>
        <location evidence="6">Cell membrane</location>
        <topology evidence="6">Multi-pass membrane protein</topology>
    </subcellularLocation>
    <subcellularLocation>
        <location evidence="1">Membrane</location>
        <topology evidence="1">Multi-pass membrane protein</topology>
    </subcellularLocation>
</comment>
<dbReference type="GO" id="GO:0009252">
    <property type="term" value="P:peptidoglycan biosynthetic process"/>
    <property type="evidence" value="ECO:0007669"/>
    <property type="project" value="UniProtKB-UniRule"/>
</dbReference>
<accession>A0A844GWH0</accession>
<reference evidence="7 8" key="1">
    <citation type="submission" date="2019-11" db="EMBL/GenBank/DDBJ databases">
        <title>Isolation of a new High Light Tolerant Cyanobacteria.</title>
        <authorList>
            <person name="Dobson Z."/>
            <person name="Vaughn N."/>
            <person name="Vaughn M."/>
            <person name="Fromme P."/>
            <person name="Mazor Y."/>
        </authorList>
    </citation>
    <scope>NUCLEOTIDE SEQUENCE [LARGE SCALE GENOMIC DNA]</scope>
    <source>
        <strain evidence="7 8">0216</strain>
    </source>
</reference>
<dbReference type="HAMAP" id="MF_02079">
    <property type="entry name" value="PGT_RodA"/>
    <property type="match status" value="1"/>
</dbReference>
<feature type="transmembrane region" description="Helical" evidence="6">
    <location>
        <begin position="186"/>
        <end position="209"/>
    </location>
</feature>